<keyword evidence="5 7" id="KW-0418">Kinase</keyword>
<comment type="pathway">
    <text evidence="5">Cofactor biosynthesis; coenzyme A biosynthesis; CoA from (R)-pantothenate: step 5/5.</text>
</comment>
<evidence type="ECO:0000256" key="2">
    <source>
        <dbReference type="ARBA" id="ARBA00022741"/>
    </source>
</evidence>
<evidence type="ECO:0000256" key="1">
    <source>
        <dbReference type="ARBA" id="ARBA00009018"/>
    </source>
</evidence>
<dbReference type="InterPro" id="IPR027417">
    <property type="entry name" value="P-loop_NTPase"/>
</dbReference>
<dbReference type="UniPathway" id="UPA00241">
    <property type="reaction ID" value="UER00356"/>
</dbReference>
<dbReference type="EC" id="2.7.1.24" evidence="5 6"/>
<comment type="similarity">
    <text evidence="1 5">Belongs to the CoaE family.</text>
</comment>
<keyword evidence="2 5" id="KW-0547">Nucleotide-binding</keyword>
<dbReference type="GO" id="GO:0005737">
    <property type="term" value="C:cytoplasm"/>
    <property type="evidence" value="ECO:0007669"/>
    <property type="project" value="UniProtKB-SubCell"/>
</dbReference>
<sequence length="216" mass="24501">MEKAPLPLIGLTGLYCAGKNYVASILEERGLEVLDVDKLGHAATELEKEPIVRHFGDTVLNSDGTVNRKTLGELVFGKPDELAFLEGIIHPAANRLTEEWIENGSGKIKVINAALLHRSTSFGRLDFIIIVRAPLITRFLRARKRDKLPFRQLIKRFKSQKEFISQYLSQNADIRIVDNKGYFGICSRLYRRRLENRIDEILAKAGCVLQEPSKEK</sequence>
<dbReference type="Proteomes" id="UP000595917">
    <property type="component" value="Chromosome"/>
</dbReference>
<dbReference type="EMBL" id="CP067089">
    <property type="protein sequence ID" value="QQO09729.1"/>
    <property type="molecule type" value="Genomic_DNA"/>
</dbReference>
<dbReference type="SUPFAM" id="SSF52540">
    <property type="entry name" value="P-loop containing nucleoside triphosphate hydrolases"/>
    <property type="match status" value="1"/>
</dbReference>
<keyword evidence="5" id="KW-0963">Cytoplasm</keyword>
<organism evidence="7 8">
    <name type="scientific">Breznakiella homolactica</name>
    <dbReference type="NCBI Taxonomy" id="2798577"/>
    <lineage>
        <taxon>Bacteria</taxon>
        <taxon>Pseudomonadati</taxon>
        <taxon>Spirochaetota</taxon>
        <taxon>Spirochaetia</taxon>
        <taxon>Spirochaetales</taxon>
        <taxon>Breznakiellaceae</taxon>
        <taxon>Breznakiella</taxon>
    </lineage>
</organism>
<dbReference type="InterPro" id="IPR001977">
    <property type="entry name" value="Depp_CoAkinase"/>
</dbReference>
<protein>
    <recommendedName>
        <fullName evidence="5 6">Dephospho-CoA kinase</fullName>
        <ecNumber evidence="5 6">2.7.1.24</ecNumber>
    </recommendedName>
    <alternativeName>
        <fullName evidence="5">Dephosphocoenzyme A kinase</fullName>
    </alternativeName>
</protein>
<evidence type="ECO:0000313" key="8">
    <source>
        <dbReference type="Proteomes" id="UP000595917"/>
    </source>
</evidence>
<evidence type="ECO:0000256" key="3">
    <source>
        <dbReference type="ARBA" id="ARBA00022840"/>
    </source>
</evidence>
<keyword evidence="4 5" id="KW-0173">Coenzyme A biosynthesis</keyword>
<feature type="binding site" evidence="5">
    <location>
        <begin position="16"/>
        <end position="21"/>
    </location>
    <ligand>
        <name>ATP</name>
        <dbReference type="ChEBI" id="CHEBI:30616"/>
    </ligand>
</feature>
<dbReference type="GO" id="GO:0015937">
    <property type="term" value="P:coenzyme A biosynthetic process"/>
    <property type="evidence" value="ECO:0007669"/>
    <property type="project" value="UniProtKB-UniRule"/>
</dbReference>
<dbReference type="Pfam" id="PF01121">
    <property type="entry name" value="CoaE"/>
    <property type="match status" value="1"/>
</dbReference>
<accession>A0A7T7XNR7</accession>
<comment type="subcellular location">
    <subcellularLocation>
        <location evidence="5">Cytoplasm</location>
    </subcellularLocation>
</comment>
<keyword evidence="3 5" id="KW-0067">ATP-binding</keyword>
<keyword evidence="8" id="KW-1185">Reference proteome</keyword>
<evidence type="ECO:0000313" key="7">
    <source>
        <dbReference type="EMBL" id="QQO09729.1"/>
    </source>
</evidence>
<evidence type="ECO:0000256" key="5">
    <source>
        <dbReference type="HAMAP-Rule" id="MF_00376"/>
    </source>
</evidence>
<dbReference type="RefSeq" id="WP_215627032.1">
    <property type="nucleotide sequence ID" value="NZ_CP067089.2"/>
</dbReference>
<dbReference type="GO" id="GO:0005524">
    <property type="term" value="F:ATP binding"/>
    <property type="evidence" value="ECO:0007669"/>
    <property type="project" value="UniProtKB-UniRule"/>
</dbReference>
<dbReference type="PROSITE" id="PS51219">
    <property type="entry name" value="DPCK"/>
    <property type="match status" value="1"/>
</dbReference>
<dbReference type="PANTHER" id="PTHR10695">
    <property type="entry name" value="DEPHOSPHO-COA KINASE-RELATED"/>
    <property type="match status" value="1"/>
</dbReference>
<dbReference type="AlphaFoldDB" id="A0A7T7XNR7"/>
<dbReference type="KEGG" id="bhc:JFL75_02080"/>
<dbReference type="HAMAP" id="MF_00376">
    <property type="entry name" value="Dephospho_CoA_kinase"/>
    <property type="match status" value="1"/>
</dbReference>
<dbReference type="PANTHER" id="PTHR10695:SF46">
    <property type="entry name" value="BIFUNCTIONAL COENZYME A SYNTHASE-RELATED"/>
    <property type="match status" value="1"/>
</dbReference>
<comment type="catalytic activity">
    <reaction evidence="5">
        <text>3'-dephospho-CoA + ATP = ADP + CoA + H(+)</text>
        <dbReference type="Rhea" id="RHEA:18245"/>
        <dbReference type="ChEBI" id="CHEBI:15378"/>
        <dbReference type="ChEBI" id="CHEBI:30616"/>
        <dbReference type="ChEBI" id="CHEBI:57287"/>
        <dbReference type="ChEBI" id="CHEBI:57328"/>
        <dbReference type="ChEBI" id="CHEBI:456216"/>
        <dbReference type="EC" id="2.7.1.24"/>
    </reaction>
</comment>
<dbReference type="Gene3D" id="3.40.50.300">
    <property type="entry name" value="P-loop containing nucleotide triphosphate hydrolases"/>
    <property type="match status" value="1"/>
</dbReference>
<dbReference type="GO" id="GO:0004140">
    <property type="term" value="F:dephospho-CoA kinase activity"/>
    <property type="evidence" value="ECO:0007669"/>
    <property type="project" value="UniProtKB-UniRule"/>
</dbReference>
<comment type="function">
    <text evidence="5">Catalyzes the phosphorylation of the 3'-hydroxyl group of dephosphocoenzyme A to form coenzyme A.</text>
</comment>
<reference evidence="7" key="1">
    <citation type="submission" date="2021-01" db="EMBL/GenBank/DDBJ databases">
        <title>Description of Breznakiella homolactica.</title>
        <authorList>
            <person name="Song Y."/>
            <person name="Brune A."/>
        </authorList>
    </citation>
    <scope>NUCLEOTIDE SEQUENCE</scope>
    <source>
        <strain evidence="7">RmG30</strain>
    </source>
</reference>
<evidence type="ECO:0000256" key="6">
    <source>
        <dbReference type="NCBIfam" id="TIGR00152"/>
    </source>
</evidence>
<gene>
    <name evidence="5 7" type="primary">coaE</name>
    <name evidence="7" type="ORF">JFL75_02080</name>
</gene>
<dbReference type="NCBIfam" id="TIGR00152">
    <property type="entry name" value="dephospho-CoA kinase"/>
    <property type="match status" value="1"/>
</dbReference>
<name>A0A7T7XNR7_9SPIR</name>
<proteinExistence type="inferred from homology"/>
<keyword evidence="5 7" id="KW-0808">Transferase</keyword>
<evidence type="ECO:0000256" key="4">
    <source>
        <dbReference type="ARBA" id="ARBA00022993"/>
    </source>
</evidence>
<dbReference type="CDD" id="cd02022">
    <property type="entry name" value="DPCK"/>
    <property type="match status" value="1"/>
</dbReference>